<name>A0A438JZ83_VITVI</name>
<keyword evidence="2" id="KW-0436">Ligase</keyword>
<organism evidence="2 3">
    <name type="scientific">Vitis vinifera</name>
    <name type="common">Grape</name>
    <dbReference type="NCBI Taxonomy" id="29760"/>
    <lineage>
        <taxon>Eukaryota</taxon>
        <taxon>Viridiplantae</taxon>
        <taxon>Streptophyta</taxon>
        <taxon>Embryophyta</taxon>
        <taxon>Tracheophyta</taxon>
        <taxon>Spermatophyta</taxon>
        <taxon>Magnoliopsida</taxon>
        <taxon>eudicotyledons</taxon>
        <taxon>Gunneridae</taxon>
        <taxon>Pentapetalae</taxon>
        <taxon>rosids</taxon>
        <taxon>Vitales</taxon>
        <taxon>Vitaceae</taxon>
        <taxon>Viteae</taxon>
        <taxon>Vitis</taxon>
    </lineage>
</organism>
<evidence type="ECO:0000259" key="1">
    <source>
        <dbReference type="Pfam" id="PF17759"/>
    </source>
</evidence>
<dbReference type="InterPro" id="IPR041616">
    <property type="entry name" value="PheRS_beta_core"/>
</dbReference>
<sequence length="176" mass="19777">MQFFTFKFALVPRTWNMLLYTLYLGEIFEVGDIAVLDEAKDVGATNRRQLAALYCGANSGFELIHCLVDRIMEIIGCPFVAVGDDTGYYIKLSNEPEFLPGRQASIIYRGKHIGTFGIVHPELMEQHASSILAITKFLKSLSLDPEQLRHFRSMLLSGTQHGELFVGWHSYIGIGC</sequence>
<feature type="domain" description="Phenylalanyl tRNA synthetase beta chain core" evidence="1">
    <location>
        <begin position="26"/>
        <end position="126"/>
    </location>
</feature>
<dbReference type="EMBL" id="QGNW01000022">
    <property type="protein sequence ID" value="RVX14249.1"/>
    <property type="molecule type" value="Genomic_DNA"/>
</dbReference>
<evidence type="ECO:0000313" key="3">
    <source>
        <dbReference type="Proteomes" id="UP000288805"/>
    </source>
</evidence>
<proteinExistence type="predicted"/>
<dbReference type="AlphaFoldDB" id="A0A438JZ83"/>
<dbReference type="GO" id="GO:0006432">
    <property type="term" value="P:phenylalanyl-tRNA aminoacylation"/>
    <property type="evidence" value="ECO:0007669"/>
    <property type="project" value="InterPro"/>
</dbReference>
<dbReference type="GO" id="GO:0004826">
    <property type="term" value="F:phenylalanine-tRNA ligase activity"/>
    <property type="evidence" value="ECO:0007669"/>
    <property type="project" value="InterPro"/>
</dbReference>
<dbReference type="Pfam" id="PF17759">
    <property type="entry name" value="tRNA_synthFbeta"/>
    <property type="match status" value="1"/>
</dbReference>
<dbReference type="Proteomes" id="UP000288805">
    <property type="component" value="Unassembled WGS sequence"/>
</dbReference>
<accession>A0A438JZ83</accession>
<dbReference type="InterPro" id="IPR045864">
    <property type="entry name" value="aa-tRNA-synth_II/BPL/LPL"/>
</dbReference>
<gene>
    <name evidence="2" type="primary">VvCHDp000395_5</name>
    <name evidence="2" type="ORF">CK203_011403</name>
</gene>
<dbReference type="SUPFAM" id="SSF55681">
    <property type="entry name" value="Class II aaRS and biotin synthetases"/>
    <property type="match status" value="1"/>
</dbReference>
<protein>
    <submittedName>
        <fullName evidence="2">Phenylalanine--tRNA ligase beta subunit, cytoplasmic</fullName>
    </submittedName>
</protein>
<dbReference type="Gene3D" id="3.30.930.10">
    <property type="entry name" value="Bira Bifunctional Protein, Domain 2"/>
    <property type="match status" value="1"/>
</dbReference>
<dbReference type="InterPro" id="IPR045060">
    <property type="entry name" value="Phe-tRNA-ligase_IIc_bsu"/>
</dbReference>
<reference evidence="2 3" key="1">
    <citation type="journal article" date="2018" name="PLoS Genet.">
        <title>Population sequencing reveals clonal diversity and ancestral inbreeding in the grapevine cultivar Chardonnay.</title>
        <authorList>
            <person name="Roach M.J."/>
            <person name="Johnson D.L."/>
            <person name="Bohlmann J."/>
            <person name="van Vuuren H.J."/>
            <person name="Jones S.J."/>
            <person name="Pretorius I.S."/>
            <person name="Schmidt S.A."/>
            <person name="Borneman A.R."/>
        </authorList>
    </citation>
    <scope>NUCLEOTIDE SEQUENCE [LARGE SCALE GENOMIC DNA]</scope>
    <source>
        <strain evidence="3">cv. Chardonnay</strain>
        <tissue evidence="2">Leaf</tissue>
    </source>
</reference>
<dbReference type="PANTHER" id="PTHR10947:SF0">
    <property type="entry name" value="PHENYLALANINE--TRNA LIGASE BETA SUBUNIT"/>
    <property type="match status" value="1"/>
</dbReference>
<dbReference type="PANTHER" id="PTHR10947">
    <property type="entry name" value="PHENYLALANYL-TRNA SYNTHETASE BETA CHAIN AND LEUCINE-RICH REPEAT-CONTAINING PROTEIN 47"/>
    <property type="match status" value="1"/>
</dbReference>
<comment type="caution">
    <text evidence="2">The sequence shown here is derived from an EMBL/GenBank/DDBJ whole genome shotgun (WGS) entry which is preliminary data.</text>
</comment>
<evidence type="ECO:0000313" key="2">
    <source>
        <dbReference type="EMBL" id="RVX14249.1"/>
    </source>
</evidence>